<keyword evidence="3" id="KW-1185">Reference proteome</keyword>
<dbReference type="SUPFAM" id="SSF51735">
    <property type="entry name" value="NAD(P)-binding Rossmann-fold domains"/>
    <property type="match status" value="1"/>
</dbReference>
<dbReference type="InterPro" id="IPR036291">
    <property type="entry name" value="NAD(P)-bd_dom_sf"/>
</dbReference>
<reference evidence="2 3" key="1">
    <citation type="submission" date="2023-02" db="EMBL/GenBank/DDBJ databases">
        <title>Evolution of Hrp T3SS in non-pathogenic Pseudomonas fluorescens.</title>
        <authorList>
            <person name="Liao K."/>
            <person name="Wei H."/>
            <person name="Gu Y."/>
        </authorList>
    </citation>
    <scope>NUCLEOTIDE SEQUENCE [LARGE SCALE GENOMIC DNA]</scope>
    <source>
        <strain evidence="2 3">FP2043</strain>
    </source>
</reference>
<protein>
    <submittedName>
        <fullName evidence="2">SDR family oxidoreductase</fullName>
    </submittedName>
</protein>
<proteinExistence type="inferred from homology"/>
<name>A0ABY9FPC4_9PSED</name>
<dbReference type="PROSITE" id="PS00061">
    <property type="entry name" value="ADH_SHORT"/>
    <property type="match status" value="1"/>
</dbReference>
<evidence type="ECO:0000256" key="1">
    <source>
        <dbReference type="ARBA" id="ARBA00006484"/>
    </source>
</evidence>
<evidence type="ECO:0000313" key="3">
    <source>
        <dbReference type="Proteomes" id="UP001236748"/>
    </source>
</evidence>
<dbReference type="Proteomes" id="UP001236748">
    <property type="component" value="Chromosome"/>
</dbReference>
<evidence type="ECO:0000313" key="2">
    <source>
        <dbReference type="EMBL" id="WLH05133.1"/>
    </source>
</evidence>
<dbReference type="RefSeq" id="WP_235364502.1">
    <property type="nucleotide sequence ID" value="NZ_CP117450.1"/>
</dbReference>
<dbReference type="Pfam" id="PF13561">
    <property type="entry name" value="adh_short_C2"/>
    <property type="match status" value="1"/>
</dbReference>
<dbReference type="InterPro" id="IPR002347">
    <property type="entry name" value="SDR_fam"/>
</dbReference>
<sequence>MINGRSQEKGEKVLAALRQLGADAIFLRADLTDKDQAQQLVQRAAEHFDGLDILVNNAQVVPELASAESEANDALLDVALSSGVYASLWTGQAALPWFIRAGGGRIINFASVNGVYGSKYGLPYNTAKERMRGLTHTLANEWGRHNVTVNVVLPSGLSPAYEAFYGDDRKKMEAVARQTPMRRHGRAQEDIGGAVLGLACESGRFITGPLLFIDGGQNLLGLPQLHRLDGAEGNAS</sequence>
<organism evidence="2 3">
    <name type="scientific">Pseudomonas lurida</name>
    <dbReference type="NCBI Taxonomy" id="244566"/>
    <lineage>
        <taxon>Bacteria</taxon>
        <taxon>Pseudomonadati</taxon>
        <taxon>Pseudomonadota</taxon>
        <taxon>Gammaproteobacteria</taxon>
        <taxon>Pseudomonadales</taxon>
        <taxon>Pseudomonadaceae</taxon>
        <taxon>Pseudomonas</taxon>
    </lineage>
</organism>
<dbReference type="InterPro" id="IPR020904">
    <property type="entry name" value="Sc_DH/Rdtase_CS"/>
</dbReference>
<accession>A0ABY9FPC4</accession>
<dbReference type="PANTHER" id="PTHR42760">
    <property type="entry name" value="SHORT-CHAIN DEHYDROGENASES/REDUCTASES FAMILY MEMBER"/>
    <property type="match status" value="1"/>
</dbReference>
<dbReference type="CDD" id="cd05233">
    <property type="entry name" value="SDR_c"/>
    <property type="match status" value="1"/>
</dbReference>
<dbReference type="EMBL" id="CP117450">
    <property type="protein sequence ID" value="WLH05133.1"/>
    <property type="molecule type" value="Genomic_DNA"/>
</dbReference>
<comment type="similarity">
    <text evidence="1">Belongs to the short-chain dehydrogenases/reductases (SDR) family.</text>
</comment>
<dbReference type="Gene3D" id="3.40.50.720">
    <property type="entry name" value="NAD(P)-binding Rossmann-like Domain"/>
    <property type="match status" value="1"/>
</dbReference>
<dbReference type="PRINTS" id="PR00081">
    <property type="entry name" value="GDHRDH"/>
</dbReference>
<dbReference type="PRINTS" id="PR00080">
    <property type="entry name" value="SDRFAMILY"/>
</dbReference>
<gene>
    <name evidence="2" type="ORF">PSH67_20110</name>
</gene>